<dbReference type="Pfam" id="PF00512">
    <property type="entry name" value="HisKA"/>
    <property type="match status" value="1"/>
</dbReference>
<name>A0A2R5FDZ1_9PROT</name>
<dbReference type="InterPro" id="IPR003594">
    <property type="entry name" value="HATPase_dom"/>
</dbReference>
<dbReference type="CDD" id="cd00082">
    <property type="entry name" value="HisKA"/>
    <property type="match status" value="1"/>
</dbReference>
<dbReference type="SMART" id="SM00387">
    <property type="entry name" value="HATPase_c"/>
    <property type="match status" value="1"/>
</dbReference>
<sequence>MLQPNHDQPALGHYALAALACTVTALIATPLRPYLDLVNIVMLFLLTVFLVSLRLGKQPAVLAAFLSVALFDFFFVPPRLTFAVADAQYLVTFIVMLAVALVTGQLTAGLRRQAEISTQEARRNIALYEMAKSLSGAMTLAHVIECSQDFLRDVIGVKSDLLLPGEQGELVSAGKHGVWYEAHVALMAYAEDRRTQRHPLTELDGVRYYTLHGSTRTRGVLVVSPLDGDIDALDADHALLEAVASLIAIALERLHYVEVAQAAQIDMASERLRSSILSALSHDLRTPLTILYGQADALALTKPPLPEKQQQAADAIREQSMRLCSLVENLLDMARLHAGQVKLRKEWQPLEEVVGAAIKLLERSLAGHMIKTALPPDLPLLEFDAVLIERVLCNLLENAIKYSPEPGTIEIKAKQVDTKVEVAVCDNGTGIPEARREKLFDMFVRGSAESPLPGVGLGLAICRAIVEAHGGEIRADDRPEGGSCFVFTLPVGNPPVIEAEAELPEVRV</sequence>
<comment type="catalytic activity">
    <reaction evidence="1">
        <text>ATP + protein L-histidine = ADP + protein N-phospho-L-histidine.</text>
        <dbReference type="EC" id="2.7.13.3"/>
    </reaction>
</comment>
<keyword evidence="4" id="KW-0597">Phosphoprotein</keyword>
<feature type="domain" description="Histidine kinase" evidence="14">
    <location>
        <begin position="279"/>
        <end position="493"/>
    </location>
</feature>
<comment type="caution">
    <text evidence="15">The sequence shown here is derived from an EMBL/GenBank/DDBJ whole genome shotgun (WGS) entry which is preliminary data.</text>
</comment>
<keyword evidence="7" id="KW-0547">Nucleotide-binding</keyword>
<evidence type="ECO:0000259" key="14">
    <source>
        <dbReference type="PROSITE" id="PS50109"/>
    </source>
</evidence>
<organism evidence="15 16">
    <name type="scientific">Novimethylophilus kurashikiensis</name>
    <dbReference type="NCBI Taxonomy" id="1825523"/>
    <lineage>
        <taxon>Bacteria</taxon>
        <taxon>Pseudomonadati</taxon>
        <taxon>Pseudomonadota</taxon>
        <taxon>Betaproteobacteria</taxon>
        <taxon>Nitrosomonadales</taxon>
        <taxon>Methylophilaceae</taxon>
        <taxon>Novimethylophilus</taxon>
    </lineage>
</organism>
<keyword evidence="12 13" id="KW-0472">Membrane</keyword>
<dbReference type="OrthoDB" id="9806130at2"/>
<evidence type="ECO:0000256" key="5">
    <source>
        <dbReference type="ARBA" id="ARBA00022679"/>
    </source>
</evidence>
<proteinExistence type="predicted"/>
<evidence type="ECO:0000256" key="10">
    <source>
        <dbReference type="ARBA" id="ARBA00022989"/>
    </source>
</evidence>
<dbReference type="SUPFAM" id="SSF55874">
    <property type="entry name" value="ATPase domain of HSP90 chaperone/DNA topoisomerase II/histidine kinase"/>
    <property type="match status" value="1"/>
</dbReference>
<dbReference type="InterPro" id="IPR036097">
    <property type="entry name" value="HisK_dim/P_sf"/>
</dbReference>
<dbReference type="InterPro" id="IPR038318">
    <property type="entry name" value="KdpD_sf"/>
</dbReference>
<dbReference type="InterPro" id="IPR005467">
    <property type="entry name" value="His_kinase_dom"/>
</dbReference>
<evidence type="ECO:0000256" key="2">
    <source>
        <dbReference type="ARBA" id="ARBA00004141"/>
    </source>
</evidence>
<keyword evidence="8 15" id="KW-0418">Kinase</keyword>
<dbReference type="AlphaFoldDB" id="A0A2R5FDZ1"/>
<dbReference type="EC" id="2.7.13.3" evidence="3"/>
<dbReference type="Gene3D" id="3.30.450.40">
    <property type="match status" value="1"/>
</dbReference>
<dbReference type="InterPro" id="IPR029016">
    <property type="entry name" value="GAF-like_dom_sf"/>
</dbReference>
<dbReference type="PROSITE" id="PS50109">
    <property type="entry name" value="HIS_KIN"/>
    <property type="match status" value="1"/>
</dbReference>
<dbReference type="FunFam" id="3.30.565.10:FF:000042">
    <property type="entry name" value="Two-component sensor histidine kinase KdpD"/>
    <property type="match status" value="1"/>
</dbReference>
<evidence type="ECO:0000256" key="6">
    <source>
        <dbReference type="ARBA" id="ARBA00022692"/>
    </source>
</evidence>
<evidence type="ECO:0000256" key="8">
    <source>
        <dbReference type="ARBA" id="ARBA00022777"/>
    </source>
</evidence>
<comment type="subcellular location">
    <subcellularLocation>
        <location evidence="2">Membrane</location>
        <topology evidence="2">Multi-pass membrane protein</topology>
    </subcellularLocation>
</comment>
<accession>A0A2R5FDZ1</accession>
<dbReference type="InterPro" id="IPR004358">
    <property type="entry name" value="Sig_transdc_His_kin-like_C"/>
</dbReference>
<evidence type="ECO:0000256" key="1">
    <source>
        <dbReference type="ARBA" id="ARBA00000085"/>
    </source>
</evidence>
<dbReference type="GO" id="GO:0042802">
    <property type="term" value="F:identical protein binding"/>
    <property type="evidence" value="ECO:0007669"/>
    <property type="project" value="UniProtKB-ARBA"/>
</dbReference>
<feature type="transmembrane region" description="Helical" evidence="13">
    <location>
        <begin position="60"/>
        <end position="77"/>
    </location>
</feature>
<dbReference type="EMBL" id="BDOQ01000009">
    <property type="protein sequence ID" value="GBG14734.1"/>
    <property type="molecule type" value="Genomic_DNA"/>
</dbReference>
<dbReference type="GO" id="GO:0000155">
    <property type="term" value="F:phosphorelay sensor kinase activity"/>
    <property type="evidence" value="ECO:0007669"/>
    <property type="project" value="InterPro"/>
</dbReference>
<dbReference type="RefSeq" id="WP_109015910.1">
    <property type="nucleotide sequence ID" value="NZ_BDOQ01000009.1"/>
</dbReference>
<dbReference type="CDD" id="cd00075">
    <property type="entry name" value="HATPase"/>
    <property type="match status" value="1"/>
</dbReference>
<evidence type="ECO:0000256" key="12">
    <source>
        <dbReference type="ARBA" id="ARBA00023136"/>
    </source>
</evidence>
<evidence type="ECO:0000256" key="11">
    <source>
        <dbReference type="ARBA" id="ARBA00023012"/>
    </source>
</evidence>
<dbReference type="InterPro" id="IPR025201">
    <property type="entry name" value="KdpD_TM"/>
</dbReference>
<dbReference type="Gene3D" id="1.10.287.130">
    <property type="match status" value="1"/>
</dbReference>
<reference evidence="15 16" key="1">
    <citation type="journal article" date="2018" name="Environ. Microbiol.">
        <title>Isolation and genomic characterization of Novimethylophilus kurashikiensis gen. nov. sp. nov., a new lanthanide-dependent methylotrophic species of Methylophilaceae.</title>
        <authorList>
            <person name="Lv H."/>
            <person name="Sahin N."/>
            <person name="Tani A."/>
        </authorList>
    </citation>
    <scope>NUCLEOTIDE SEQUENCE [LARGE SCALE GENOMIC DNA]</scope>
    <source>
        <strain evidence="15 16">La2-4</strain>
    </source>
</reference>
<dbReference type="PRINTS" id="PR00344">
    <property type="entry name" value="BCTRLSENSOR"/>
</dbReference>
<feature type="transmembrane region" description="Helical" evidence="13">
    <location>
        <begin position="89"/>
        <end position="110"/>
    </location>
</feature>
<keyword evidence="9" id="KW-0067">ATP-binding</keyword>
<dbReference type="Gene3D" id="3.30.565.10">
    <property type="entry name" value="Histidine kinase-like ATPase, C-terminal domain"/>
    <property type="match status" value="1"/>
</dbReference>
<dbReference type="Pfam" id="PF02518">
    <property type="entry name" value="HATPase_c"/>
    <property type="match status" value="1"/>
</dbReference>
<dbReference type="PANTHER" id="PTHR45569">
    <property type="entry name" value="SENSOR PROTEIN KDPD"/>
    <property type="match status" value="1"/>
</dbReference>
<protein>
    <recommendedName>
        <fullName evidence="3">histidine kinase</fullName>
        <ecNumber evidence="3">2.7.13.3</ecNumber>
    </recommendedName>
</protein>
<evidence type="ECO:0000256" key="9">
    <source>
        <dbReference type="ARBA" id="ARBA00022840"/>
    </source>
</evidence>
<dbReference type="InterPro" id="IPR036890">
    <property type="entry name" value="HATPase_C_sf"/>
</dbReference>
<evidence type="ECO:0000256" key="4">
    <source>
        <dbReference type="ARBA" id="ARBA00022553"/>
    </source>
</evidence>
<dbReference type="Pfam" id="PF13493">
    <property type="entry name" value="DUF4118"/>
    <property type="match status" value="1"/>
</dbReference>
<keyword evidence="6 13" id="KW-0812">Transmembrane</keyword>
<evidence type="ECO:0000256" key="7">
    <source>
        <dbReference type="ARBA" id="ARBA00022741"/>
    </source>
</evidence>
<keyword evidence="5 15" id="KW-0808">Transferase</keyword>
<dbReference type="Gene3D" id="1.20.120.620">
    <property type="entry name" value="Backbone structure of the membrane domain of e. Coli histidine kinase receptor kdpd"/>
    <property type="match status" value="1"/>
</dbReference>
<feature type="transmembrane region" description="Helical" evidence="13">
    <location>
        <begin position="12"/>
        <end position="31"/>
    </location>
</feature>
<evidence type="ECO:0000256" key="13">
    <source>
        <dbReference type="SAM" id="Phobius"/>
    </source>
</evidence>
<dbReference type="SMART" id="SM00388">
    <property type="entry name" value="HisKA"/>
    <property type="match status" value="1"/>
</dbReference>
<dbReference type="InterPro" id="IPR052023">
    <property type="entry name" value="Histidine_kinase_KdpD"/>
</dbReference>
<dbReference type="SUPFAM" id="SSF47384">
    <property type="entry name" value="Homodimeric domain of signal transducing histidine kinase"/>
    <property type="match status" value="1"/>
</dbReference>
<dbReference type="Proteomes" id="UP000245081">
    <property type="component" value="Unassembled WGS sequence"/>
</dbReference>
<keyword evidence="10 13" id="KW-1133">Transmembrane helix</keyword>
<dbReference type="PANTHER" id="PTHR45569:SF1">
    <property type="entry name" value="SENSOR PROTEIN KDPD"/>
    <property type="match status" value="1"/>
</dbReference>
<feature type="transmembrane region" description="Helical" evidence="13">
    <location>
        <begin position="37"/>
        <end position="53"/>
    </location>
</feature>
<dbReference type="GO" id="GO:0005886">
    <property type="term" value="C:plasma membrane"/>
    <property type="evidence" value="ECO:0007669"/>
    <property type="project" value="TreeGrafter"/>
</dbReference>
<evidence type="ECO:0000313" key="15">
    <source>
        <dbReference type="EMBL" id="GBG14734.1"/>
    </source>
</evidence>
<dbReference type="GO" id="GO:0005524">
    <property type="term" value="F:ATP binding"/>
    <property type="evidence" value="ECO:0007669"/>
    <property type="project" value="UniProtKB-KW"/>
</dbReference>
<gene>
    <name evidence="15" type="primary">kdpD</name>
    <name evidence="15" type="ORF">NMK_2335</name>
</gene>
<keyword evidence="16" id="KW-1185">Reference proteome</keyword>
<evidence type="ECO:0000313" key="16">
    <source>
        <dbReference type="Proteomes" id="UP000245081"/>
    </source>
</evidence>
<evidence type="ECO:0000256" key="3">
    <source>
        <dbReference type="ARBA" id="ARBA00012438"/>
    </source>
</evidence>
<dbReference type="InterPro" id="IPR003661">
    <property type="entry name" value="HisK_dim/P_dom"/>
</dbReference>
<keyword evidence="11" id="KW-0902">Two-component regulatory system</keyword>